<comment type="caution">
    <text evidence="6">The sequence shown here is derived from an EMBL/GenBank/DDBJ whole genome shotgun (WGS) entry which is preliminary data.</text>
</comment>
<sequence length="254" mass="28480">MEQKEAVVIVKNLVIGIGIPKICVSITGRTEEEIYNQAKKIKEERADIAEWRMDYCEKDFLFSKSKEIIGNIVEILDTIPVIATFRTKDEGGEQQIEQLCYIKLKKKLMMESRADLIDIELSTGEAIVKELIEYAHCYGKKVIVSNHDFHCTPSKTEIKERIDKMQKAGADIAKIAVMPKTGRDVLDLLEATMEVKKKEIRIPVITMAMGNLGKVSRISGEIFGSAVTFGSIGEPSAPGQIEIHCLKQMLDVLH</sequence>
<organism evidence="6 7">
    <name type="scientific">Velocimicrobium porci</name>
    <dbReference type="NCBI Taxonomy" id="2606634"/>
    <lineage>
        <taxon>Bacteria</taxon>
        <taxon>Bacillati</taxon>
        <taxon>Bacillota</taxon>
        <taxon>Clostridia</taxon>
        <taxon>Lachnospirales</taxon>
        <taxon>Lachnospiraceae</taxon>
        <taxon>Velocimicrobium</taxon>
    </lineage>
</organism>
<dbReference type="CDD" id="cd00502">
    <property type="entry name" value="DHQase_I"/>
    <property type="match status" value="1"/>
</dbReference>
<evidence type="ECO:0000313" key="7">
    <source>
        <dbReference type="Proteomes" id="UP000482209"/>
    </source>
</evidence>
<feature type="active site" description="Proton donor/acceptor" evidence="5">
    <location>
        <position position="147"/>
    </location>
</feature>
<feature type="binding site" evidence="5">
    <location>
        <position position="25"/>
    </location>
    <ligand>
        <name>3-dehydroquinate</name>
        <dbReference type="ChEBI" id="CHEBI:32364"/>
    </ligand>
</feature>
<comment type="function">
    <text evidence="5">Involved in the third step of the chorismate pathway, which leads to the biosynthesis of aromatic amino acids. Catalyzes the cis-dehydration of 3-dehydroquinate (DHQ) and introduces the first double bond of the aromatic ring to yield 3-dehydroshikimate.</text>
</comment>
<dbReference type="UniPathway" id="UPA00053">
    <property type="reaction ID" value="UER00086"/>
</dbReference>
<comment type="catalytic activity">
    <reaction evidence="1 5">
        <text>3-dehydroquinate = 3-dehydroshikimate + H2O</text>
        <dbReference type="Rhea" id="RHEA:21096"/>
        <dbReference type="ChEBI" id="CHEBI:15377"/>
        <dbReference type="ChEBI" id="CHEBI:16630"/>
        <dbReference type="ChEBI" id="CHEBI:32364"/>
        <dbReference type="EC" id="4.2.1.10"/>
    </reaction>
</comment>
<dbReference type="InterPro" id="IPR013785">
    <property type="entry name" value="Aldolase_TIM"/>
</dbReference>
<dbReference type="GO" id="GO:0009073">
    <property type="term" value="P:aromatic amino acid family biosynthetic process"/>
    <property type="evidence" value="ECO:0007669"/>
    <property type="project" value="UniProtKB-KW"/>
</dbReference>
<name>A0A6L5XX89_9FIRM</name>
<evidence type="ECO:0000313" key="6">
    <source>
        <dbReference type="EMBL" id="MSS63480.1"/>
    </source>
</evidence>
<dbReference type="RefSeq" id="WP_154518834.1">
    <property type="nucleotide sequence ID" value="NZ_VUMT01000007.1"/>
</dbReference>
<comment type="pathway">
    <text evidence="5">Metabolic intermediate biosynthesis; chorismate biosynthesis; chorismate from D-erythrose 4-phosphate and phosphoenolpyruvate: step 3/7.</text>
</comment>
<dbReference type="InterPro" id="IPR050146">
    <property type="entry name" value="Type-I_3-dehydroquinase"/>
</dbReference>
<dbReference type="Proteomes" id="UP000482209">
    <property type="component" value="Unassembled WGS sequence"/>
</dbReference>
<dbReference type="GO" id="GO:0003855">
    <property type="term" value="F:3-dehydroquinate dehydratase activity"/>
    <property type="evidence" value="ECO:0007669"/>
    <property type="project" value="UniProtKB-UniRule"/>
</dbReference>
<dbReference type="Pfam" id="PF01487">
    <property type="entry name" value="DHquinase_I"/>
    <property type="match status" value="1"/>
</dbReference>
<accession>A0A6L5XX89</accession>
<evidence type="ECO:0000256" key="4">
    <source>
        <dbReference type="ARBA" id="ARBA00023270"/>
    </source>
</evidence>
<feature type="binding site" evidence="5">
    <location>
        <position position="86"/>
    </location>
    <ligand>
        <name>3-dehydroquinate</name>
        <dbReference type="ChEBI" id="CHEBI:32364"/>
    </ligand>
</feature>
<gene>
    <name evidence="5 6" type="primary">aroD</name>
    <name evidence="6" type="ORF">FYJ58_06260</name>
</gene>
<comment type="subunit">
    <text evidence="5">Homodimer.</text>
</comment>
<dbReference type="GO" id="GO:0009423">
    <property type="term" value="P:chorismate biosynthetic process"/>
    <property type="evidence" value="ECO:0007669"/>
    <property type="project" value="UniProtKB-UniRule"/>
</dbReference>
<dbReference type="NCBIfam" id="TIGR01093">
    <property type="entry name" value="aroD"/>
    <property type="match status" value="1"/>
</dbReference>
<dbReference type="GO" id="GO:0046279">
    <property type="term" value="P:3,4-dihydroxybenzoate biosynthetic process"/>
    <property type="evidence" value="ECO:0007669"/>
    <property type="project" value="UniProtKB-ARBA"/>
</dbReference>
<feature type="active site" description="Schiff-base intermediate with substrate" evidence="5">
    <location>
        <position position="174"/>
    </location>
</feature>
<dbReference type="PROSITE" id="PS01028">
    <property type="entry name" value="DEHYDROQUINASE_I"/>
    <property type="match status" value="1"/>
</dbReference>
<dbReference type="Gene3D" id="3.20.20.70">
    <property type="entry name" value="Aldolase class I"/>
    <property type="match status" value="1"/>
</dbReference>
<keyword evidence="4 5" id="KW-0704">Schiff base</keyword>
<protein>
    <recommendedName>
        <fullName evidence="5">3-dehydroquinate dehydratase</fullName>
        <shortName evidence="5">3-dehydroquinase</shortName>
        <ecNumber evidence="5">4.2.1.10</ecNumber>
    </recommendedName>
    <alternativeName>
        <fullName evidence="5">Type I DHQase</fullName>
    </alternativeName>
    <alternativeName>
        <fullName evidence="5">Type I dehydroquinase</fullName>
        <shortName evidence="5">DHQ1</shortName>
    </alternativeName>
</protein>
<dbReference type="AlphaFoldDB" id="A0A6L5XX89"/>
<dbReference type="InterPro" id="IPR001381">
    <property type="entry name" value="DHquinase_I"/>
</dbReference>
<keyword evidence="3 5" id="KW-0456">Lyase</keyword>
<dbReference type="EC" id="4.2.1.10" evidence="5"/>
<dbReference type="EMBL" id="VUMT01000007">
    <property type="protein sequence ID" value="MSS63480.1"/>
    <property type="molecule type" value="Genomic_DNA"/>
</dbReference>
<reference evidence="6 7" key="1">
    <citation type="submission" date="2019-08" db="EMBL/GenBank/DDBJ databases">
        <title>In-depth cultivation of the pig gut microbiome towards novel bacterial diversity and tailored functional studies.</title>
        <authorList>
            <person name="Wylensek D."/>
            <person name="Hitch T.C.A."/>
            <person name="Clavel T."/>
        </authorList>
    </citation>
    <scope>NUCLEOTIDE SEQUENCE [LARGE SCALE GENOMIC DNA]</scope>
    <source>
        <strain evidence="6 7">WCA-693-APC-MOT-I</strain>
    </source>
</reference>
<dbReference type="SUPFAM" id="SSF51569">
    <property type="entry name" value="Aldolase"/>
    <property type="match status" value="1"/>
</dbReference>
<feature type="binding site" evidence="5">
    <location>
        <position position="240"/>
    </location>
    <ligand>
        <name>3-dehydroquinate</name>
        <dbReference type="ChEBI" id="CHEBI:32364"/>
    </ligand>
</feature>
<evidence type="ECO:0000256" key="1">
    <source>
        <dbReference type="ARBA" id="ARBA00001864"/>
    </source>
</evidence>
<keyword evidence="2 5" id="KW-0057">Aromatic amino acid biosynthesis</keyword>
<keyword evidence="5" id="KW-0028">Amino-acid biosynthesis</keyword>
<feature type="binding site" evidence="5">
    <location>
        <position position="236"/>
    </location>
    <ligand>
        <name>3-dehydroquinate</name>
        <dbReference type="ChEBI" id="CHEBI:32364"/>
    </ligand>
</feature>
<evidence type="ECO:0000256" key="5">
    <source>
        <dbReference type="HAMAP-Rule" id="MF_00214"/>
    </source>
</evidence>
<dbReference type="HAMAP" id="MF_00214">
    <property type="entry name" value="AroD"/>
    <property type="match status" value="1"/>
</dbReference>
<dbReference type="InterPro" id="IPR018508">
    <property type="entry name" value="3-dehydroquinate_DH_AS"/>
</dbReference>
<comment type="similarity">
    <text evidence="5">Belongs to the type-I 3-dehydroquinase family.</text>
</comment>
<evidence type="ECO:0000256" key="3">
    <source>
        <dbReference type="ARBA" id="ARBA00023239"/>
    </source>
</evidence>
<feature type="binding site" evidence="5">
    <location>
        <begin position="50"/>
        <end position="52"/>
    </location>
    <ligand>
        <name>3-dehydroquinate</name>
        <dbReference type="ChEBI" id="CHEBI:32364"/>
    </ligand>
</feature>
<dbReference type="FunFam" id="3.20.20.70:FF:000047">
    <property type="entry name" value="3-dehydroquinate dehydratase"/>
    <property type="match status" value="1"/>
</dbReference>
<evidence type="ECO:0000256" key="2">
    <source>
        <dbReference type="ARBA" id="ARBA00023141"/>
    </source>
</evidence>
<feature type="binding site" evidence="5">
    <location>
        <position position="217"/>
    </location>
    <ligand>
        <name>3-dehydroquinate</name>
        <dbReference type="ChEBI" id="CHEBI:32364"/>
    </ligand>
</feature>
<proteinExistence type="inferred from homology"/>
<dbReference type="PANTHER" id="PTHR43699">
    <property type="entry name" value="3-DEHYDROQUINATE DEHYDRATASE"/>
    <property type="match status" value="1"/>
</dbReference>
<dbReference type="GO" id="GO:0008652">
    <property type="term" value="P:amino acid biosynthetic process"/>
    <property type="evidence" value="ECO:0007669"/>
    <property type="project" value="UniProtKB-KW"/>
</dbReference>
<dbReference type="PANTHER" id="PTHR43699:SF1">
    <property type="entry name" value="3-DEHYDROQUINATE DEHYDRATASE"/>
    <property type="match status" value="1"/>
</dbReference>
<keyword evidence="7" id="KW-1185">Reference proteome</keyword>